<evidence type="ECO:0000313" key="1">
    <source>
        <dbReference type="EMBL" id="CAB4141482.1"/>
    </source>
</evidence>
<dbReference type="EMBL" id="LR796392">
    <property type="protein sequence ID" value="CAB4141482.1"/>
    <property type="molecule type" value="Genomic_DNA"/>
</dbReference>
<protein>
    <submittedName>
        <fullName evidence="1">Uncharacterized protein</fullName>
    </submittedName>
</protein>
<sequence length="60" mass="7156">MISTKTKRITVPVTKDIDLIRERIKRDTGIDMTYVQIFNFLIHFYVERANEPKSKWKALS</sequence>
<proteinExistence type="predicted"/>
<gene>
    <name evidence="1" type="ORF">UFOVP416_2</name>
</gene>
<name>A0A6J5M5N9_9CAUD</name>
<accession>A0A6J5M5N9</accession>
<organism evidence="1">
    <name type="scientific">uncultured Caudovirales phage</name>
    <dbReference type="NCBI Taxonomy" id="2100421"/>
    <lineage>
        <taxon>Viruses</taxon>
        <taxon>Duplodnaviria</taxon>
        <taxon>Heunggongvirae</taxon>
        <taxon>Uroviricota</taxon>
        <taxon>Caudoviricetes</taxon>
        <taxon>Peduoviridae</taxon>
        <taxon>Maltschvirus</taxon>
        <taxon>Maltschvirus maltsch</taxon>
    </lineage>
</organism>
<reference evidence="1" key="1">
    <citation type="submission" date="2020-04" db="EMBL/GenBank/DDBJ databases">
        <authorList>
            <person name="Chiriac C."/>
            <person name="Salcher M."/>
            <person name="Ghai R."/>
            <person name="Kavagutti S V."/>
        </authorList>
    </citation>
    <scope>NUCLEOTIDE SEQUENCE</scope>
</reference>